<gene>
    <name evidence="1" type="ORF">METZ01_LOCUS173346</name>
</gene>
<proteinExistence type="predicted"/>
<dbReference type="EMBL" id="UINC01032589">
    <property type="protein sequence ID" value="SVB20492.1"/>
    <property type="molecule type" value="Genomic_DNA"/>
</dbReference>
<dbReference type="AlphaFoldDB" id="A0A382C409"/>
<evidence type="ECO:0000313" key="1">
    <source>
        <dbReference type="EMBL" id="SVB20492.1"/>
    </source>
</evidence>
<protein>
    <submittedName>
        <fullName evidence="1">Uncharacterized protein</fullName>
    </submittedName>
</protein>
<name>A0A382C409_9ZZZZ</name>
<sequence length="57" mass="7057">MRNKLKKLTDTERIEMLWDYILSLDFNGEVTMDRCDDGYYIEFTWKDWRNFNKGVKN</sequence>
<accession>A0A382C409</accession>
<organism evidence="1">
    <name type="scientific">marine metagenome</name>
    <dbReference type="NCBI Taxonomy" id="408172"/>
    <lineage>
        <taxon>unclassified sequences</taxon>
        <taxon>metagenomes</taxon>
        <taxon>ecological metagenomes</taxon>
    </lineage>
</organism>
<reference evidence="1" key="1">
    <citation type="submission" date="2018-05" db="EMBL/GenBank/DDBJ databases">
        <authorList>
            <person name="Lanie J.A."/>
            <person name="Ng W.-L."/>
            <person name="Kazmierczak K.M."/>
            <person name="Andrzejewski T.M."/>
            <person name="Davidsen T.M."/>
            <person name="Wayne K.J."/>
            <person name="Tettelin H."/>
            <person name="Glass J.I."/>
            <person name="Rusch D."/>
            <person name="Podicherti R."/>
            <person name="Tsui H.-C.T."/>
            <person name="Winkler M.E."/>
        </authorList>
    </citation>
    <scope>NUCLEOTIDE SEQUENCE</scope>
</reference>